<dbReference type="AlphaFoldDB" id="A0A4Y7T1Q6"/>
<reference evidence="1 2" key="1">
    <citation type="journal article" date="2019" name="Nat. Ecol. Evol.">
        <title>Megaphylogeny resolves global patterns of mushroom evolution.</title>
        <authorList>
            <person name="Varga T."/>
            <person name="Krizsan K."/>
            <person name="Foldi C."/>
            <person name="Dima B."/>
            <person name="Sanchez-Garcia M."/>
            <person name="Sanchez-Ramirez S."/>
            <person name="Szollosi G.J."/>
            <person name="Szarkandi J.G."/>
            <person name="Papp V."/>
            <person name="Albert L."/>
            <person name="Andreopoulos W."/>
            <person name="Angelini C."/>
            <person name="Antonin V."/>
            <person name="Barry K.W."/>
            <person name="Bougher N.L."/>
            <person name="Buchanan P."/>
            <person name="Buyck B."/>
            <person name="Bense V."/>
            <person name="Catcheside P."/>
            <person name="Chovatia M."/>
            <person name="Cooper J."/>
            <person name="Damon W."/>
            <person name="Desjardin D."/>
            <person name="Finy P."/>
            <person name="Geml J."/>
            <person name="Haridas S."/>
            <person name="Hughes K."/>
            <person name="Justo A."/>
            <person name="Karasinski D."/>
            <person name="Kautmanova I."/>
            <person name="Kiss B."/>
            <person name="Kocsube S."/>
            <person name="Kotiranta H."/>
            <person name="LaButti K.M."/>
            <person name="Lechner B.E."/>
            <person name="Liimatainen K."/>
            <person name="Lipzen A."/>
            <person name="Lukacs Z."/>
            <person name="Mihaltcheva S."/>
            <person name="Morgado L.N."/>
            <person name="Niskanen T."/>
            <person name="Noordeloos M.E."/>
            <person name="Ohm R.A."/>
            <person name="Ortiz-Santana B."/>
            <person name="Ovrebo C."/>
            <person name="Racz N."/>
            <person name="Riley R."/>
            <person name="Savchenko A."/>
            <person name="Shiryaev A."/>
            <person name="Soop K."/>
            <person name="Spirin V."/>
            <person name="Szebenyi C."/>
            <person name="Tomsovsky M."/>
            <person name="Tulloss R.E."/>
            <person name="Uehling J."/>
            <person name="Grigoriev I.V."/>
            <person name="Vagvolgyi C."/>
            <person name="Papp T."/>
            <person name="Martin F.M."/>
            <person name="Miettinen O."/>
            <person name="Hibbett D.S."/>
            <person name="Nagy L.G."/>
        </authorList>
    </citation>
    <scope>NUCLEOTIDE SEQUENCE [LARGE SCALE GENOMIC DNA]</scope>
    <source>
        <strain evidence="1 2">FP101781</strain>
    </source>
</reference>
<accession>A0A4Y7T1Q6</accession>
<keyword evidence="2" id="KW-1185">Reference proteome</keyword>
<protein>
    <recommendedName>
        <fullName evidence="3">F-box domain-containing protein</fullName>
    </recommendedName>
</protein>
<evidence type="ECO:0008006" key="3">
    <source>
        <dbReference type="Google" id="ProtNLM"/>
    </source>
</evidence>
<comment type="caution">
    <text evidence="1">The sequence shown here is derived from an EMBL/GenBank/DDBJ whole genome shotgun (WGS) entry which is preliminary data.</text>
</comment>
<dbReference type="Proteomes" id="UP000298030">
    <property type="component" value="Unassembled WGS sequence"/>
</dbReference>
<sequence length="393" mass="45338">MFQLPRRKDRVLDTLLDCNTPPTDYERAEIDQAIEALKIKYQRASGMEYLPNRPIRQAGRKYHDKILRYQLIVSPIRTVPPEIWYRVFENTVLTIEPKTQQSVVLRDLRLVSKAWNAVAIDWPILWCSLPMIDHTVIPITSENSPNQPPSTWTLYRYLTRARRPKPLPISFTFHSWSESGAASEAKARAKQALAWVRMLAAEIDLWGEVKFQGTRSFQETLMGLLERYSRNGNFPLLSKFSFERRGIDTANTTRYTTWRETLDLSMAPLLKHVVFDSLNPFQGPEHLSFHGTITRLTLPWAQLETFRCATQRDMIYHYTLEEAVNIQALGYTSNQMDTLPSTATSLLRLTKLSLCFGDAMPGVLIENHLGQSLTLPVLKELEVFWGKIPRERG</sequence>
<organism evidence="1 2">
    <name type="scientific">Coprinellus micaceus</name>
    <name type="common">Glistening ink-cap mushroom</name>
    <name type="synonym">Coprinus micaceus</name>
    <dbReference type="NCBI Taxonomy" id="71717"/>
    <lineage>
        <taxon>Eukaryota</taxon>
        <taxon>Fungi</taxon>
        <taxon>Dikarya</taxon>
        <taxon>Basidiomycota</taxon>
        <taxon>Agaricomycotina</taxon>
        <taxon>Agaricomycetes</taxon>
        <taxon>Agaricomycetidae</taxon>
        <taxon>Agaricales</taxon>
        <taxon>Agaricineae</taxon>
        <taxon>Psathyrellaceae</taxon>
        <taxon>Coprinellus</taxon>
    </lineage>
</organism>
<proteinExistence type="predicted"/>
<name>A0A4Y7T1Q6_COPMI</name>
<evidence type="ECO:0000313" key="2">
    <source>
        <dbReference type="Proteomes" id="UP000298030"/>
    </source>
</evidence>
<gene>
    <name evidence="1" type="ORF">FA13DRAFT_829684</name>
</gene>
<evidence type="ECO:0000313" key="1">
    <source>
        <dbReference type="EMBL" id="TEB28083.1"/>
    </source>
</evidence>
<dbReference type="OrthoDB" id="2856519at2759"/>
<dbReference type="EMBL" id="QPFP01000035">
    <property type="protein sequence ID" value="TEB28083.1"/>
    <property type="molecule type" value="Genomic_DNA"/>
</dbReference>